<dbReference type="Proteomes" id="UP000789702">
    <property type="component" value="Unassembled WGS sequence"/>
</dbReference>
<keyword evidence="2" id="KW-1185">Reference proteome</keyword>
<evidence type="ECO:0000313" key="1">
    <source>
        <dbReference type="EMBL" id="CAG8485025.1"/>
    </source>
</evidence>
<dbReference type="EMBL" id="CAJVPU010001630">
    <property type="protein sequence ID" value="CAG8485025.1"/>
    <property type="molecule type" value="Genomic_DNA"/>
</dbReference>
<gene>
    <name evidence="1" type="ORF">DHETER_LOCUS2300</name>
</gene>
<organism evidence="1 2">
    <name type="scientific">Dentiscutata heterogama</name>
    <dbReference type="NCBI Taxonomy" id="1316150"/>
    <lineage>
        <taxon>Eukaryota</taxon>
        <taxon>Fungi</taxon>
        <taxon>Fungi incertae sedis</taxon>
        <taxon>Mucoromycota</taxon>
        <taxon>Glomeromycotina</taxon>
        <taxon>Glomeromycetes</taxon>
        <taxon>Diversisporales</taxon>
        <taxon>Gigasporaceae</taxon>
        <taxon>Dentiscutata</taxon>
    </lineage>
</organism>
<proteinExistence type="predicted"/>
<comment type="caution">
    <text evidence="1">The sequence shown here is derived from an EMBL/GenBank/DDBJ whole genome shotgun (WGS) entry which is preliminary data.</text>
</comment>
<protein>
    <submittedName>
        <fullName evidence="1">1287_t:CDS:1</fullName>
    </submittedName>
</protein>
<reference evidence="1" key="1">
    <citation type="submission" date="2021-06" db="EMBL/GenBank/DDBJ databases">
        <authorList>
            <person name="Kallberg Y."/>
            <person name="Tangrot J."/>
            <person name="Rosling A."/>
        </authorList>
    </citation>
    <scope>NUCLEOTIDE SEQUENCE</scope>
    <source>
        <strain evidence="1">IL203A</strain>
    </source>
</reference>
<name>A0ACA9KQG8_9GLOM</name>
<sequence>MSKENKDTKKPKDIDFSTKALHGLDKKRDQIKKCEKEKERKEFPNLSPLPTDPLDQLQKICARQKDVMTNSLKESQAKASLSNLSKGQSGGLIAEKNSSKLIKKLEPLQTPKDKTTFLPLRPPSAKFSGLNYSSKSVSSIESSIEYFEKLASKVIPINEKKEKPMPLSAVQPKLERRKMFSLPNAPDASNFFVNHDYSVVFLNKSPSEDKIKTMKKSLSLPISSKSETAQHSISPFGSISSAAPAINELKTTTTISQPDSSKDETKISNIFSFETKRAVVNIASMLNLPKIGIKDLYYDTQQHIDKKSQDFIQIGPLFAKVECMYHPSLPILKKDPRINGSFLTFSNIEHAKNSDVNNWFEDENIDLASYRLEKIANYRKKDLLVIISKDRKKDFENFGYKACSEIWASDVIICENNVLLCKKVGFINDEFSENER</sequence>
<evidence type="ECO:0000313" key="2">
    <source>
        <dbReference type="Proteomes" id="UP000789702"/>
    </source>
</evidence>
<accession>A0ACA9KQG8</accession>